<name>A0A1I4SQZ9_9PROT</name>
<dbReference type="GO" id="GO:0032259">
    <property type="term" value="P:methylation"/>
    <property type="evidence" value="ECO:0007669"/>
    <property type="project" value="UniProtKB-KW"/>
</dbReference>
<dbReference type="SUPFAM" id="SSF53335">
    <property type="entry name" value="S-adenosyl-L-methionine-dependent methyltransferases"/>
    <property type="match status" value="1"/>
</dbReference>
<dbReference type="AlphaFoldDB" id="A0A1I4SQZ9"/>
<dbReference type="NCBIfam" id="TIGR03840">
    <property type="entry name" value="TMPT_Se_Te"/>
    <property type="match status" value="1"/>
</dbReference>
<dbReference type="Pfam" id="PF05724">
    <property type="entry name" value="TPMT"/>
    <property type="match status" value="1"/>
</dbReference>
<dbReference type="NCBIfam" id="NF009732">
    <property type="entry name" value="PRK13255.1"/>
    <property type="match status" value="1"/>
</dbReference>
<protein>
    <recommendedName>
        <fullName evidence="4 9">Thiopurine S-methyltransferase</fullName>
        <ecNumber evidence="4 9">2.1.1.67</ecNumber>
    </recommendedName>
    <alternativeName>
        <fullName evidence="9">Thiopurine methyltransferase</fullName>
    </alternativeName>
</protein>
<keyword evidence="7 9" id="KW-0808">Transferase</keyword>
<gene>
    <name evidence="9" type="primary">tpm</name>
    <name evidence="10" type="ORF">SAMN05421880_1267</name>
</gene>
<dbReference type="GO" id="GO:0010038">
    <property type="term" value="P:response to metal ion"/>
    <property type="evidence" value="ECO:0007669"/>
    <property type="project" value="InterPro"/>
</dbReference>
<dbReference type="InterPro" id="IPR022474">
    <property type="entry name" value="Thiopur_S-MeTfrase_Se/Te_detox"/>
</dbReference>
<evidence type="ECO:0000256" key="8">
    <source>
        <dbReference type="ARBA" id="ARBA00022691"/>
    </source>
</evidence>
<evidence type="ECO:0000256" key="4">
    <source>
        <dbReference type="ARBA" id="ARBA00011905"/>
    </source>
</evidence>
<comment type="similarity">
    <text evidence="3 9">Belongs to the class I-like SAM-binding methyltransferase superfamily. TPMT family.</text>
</comment>
<dbReference type="EC" id="2.1.1.67" evidence="4 9"/>
<evidence type="ECO:0000256" key="7">
    <source>
        <dbReference type="ARBA" id="ARBA00022679"/>
    </source>
</evidence>
<dbReference type="Gene3D" id="3.40.50.150">
    <property type="entry name" value="Vaccinia Virus protein VP39"/>
    <property type="match status" value="1"/>
</dbReference>
<proteinExistence type="inferred from homology"/>
<dbReference type="InterPro" id="IPR008854">
    <property type="entry name" value="TPMT"/>
</dbReference>
<keyword evidence="5 9" id="KW-0963">Cytoplasm</keyword>
<dbReference type="PROSITE" id="PS51585">
    <property type="entry name" value="SAM_MT_TPMT"/>
    <property type="match status" value="1"/>
</dbReference>
<feature type="binding site" evidence="9">
    <location>
        <position position="123"/>
    </location>
    <ligand>
        <name>S-adenosyl-L-methionine</name>
        <dbReference type="ChEBI" id="CHEBI:59789"/>
    </ligand>
</feature>
<evidence type="ECO:0000313" key="11">
    <source>
        <dbReference type="Proteomes" id="UP000199561"/>
    </source>
</evidence>
<dbReference type="EMBL" id="FOUF01000026">
    <property type="protein sequence ID" value="SFM66809.1"/>
    <property type="molecule type" value="Genomic_DNA"/>
</dbReference>
<dbReference type="GO" id="GO:0008119">
    <property type="term" value="F:thiopurine S-methyltransferase activity"/>
    <property type="evidence" value="ECO:0007669"/>
    <property type="project" value="UniProtKB-UniRule"/>
</dbReference>
<feature type="binding site" evidence="9">
    <location>
        <position position="10"/>
    </location>
    <ligand>
        <name>S-adenosyl-L-methionine</name>
        <dbReference type="ChEBI" id="CHEBI:59789"/>
    </ligand>
</feature>
<comment type="subcellular location">
    <subcellularLocation>
        <location evidence="2 9">Cytoplasm</location>
    </subcellularLocation>
</comment>
<dbReference type="STRING" id="52442.SAMN05421880_1267"/>
<dbReference type="FunFam" id="3.40.50.150:FF:000101">
    <property type="entry name" value="Thiopurine S-methyltransferase"/>
    <property type="match status" value="1"/>
</dbReference>
<dbReference type="PANTHER" id="PTHR10259:SF11">
    <property type="entry name" value="THIOPURINE S-METHYLTRANSFERASE"/>
    <property type="match status" value="1"/>
</dbReference>
<evidence type="ECO:0000256" key="1">
    <source>
        <dbReference type="ARBA" id="ARBA00000903"/>
    </source>
</evidence>
<dbReference type="InterPro" id="IPR029063">
    <property type="entry name" value="SAM-dependent_MTases_sf"/>
</dbReference>
<keyword evidence="8 9" id="KW-0949">S-adenosyl-L-methionine</keyword>
<accession>A0A1I4SQZ9</accession>
<evidence type="ECO:0000313" key="10">
    <source>
        <dbReference type="EMBL" id="SFM66809.1"/>
    </source>
</evidence>
<dbReference type="PANTHER" id="PTHR10259">
    <property type="entry name" value="THIOPURINE S-METHYLTRANSFERASE"/>
    <property type="match status" value="1"/>
</dbReference>
<sequence>MEDDYWISRWKQGEIGFHQDEVNPYLRQYWDTLHIAHGDKVFVPLCGKSRDMIWLHEQGHAVLGIELSEFAVHTFFKENDLVPQHVIRGQFNHYETDGITILHGNFFELGQADLKDVRAVYDRASMVALPPEMRKRYVHHLATILPSATKILLITFDYPQSEMAGPPYAVSPEEVQALYHDHAEIQLLAKLDVLEQNQRFRERGLSRIQEAIFLLTLR</sequence>
<dbReference type="HAMAP" id="MF_00812">
    <property type="entry name" value="Thiopur_methtran"/>
    <property type="match status" value="1"/>
</dbReference>
<evidence type="ECO:0000256" key="5">
    <source>
        <dbReference type="ARBA" id="ARBA00022490"/>
    </source>
</evidence>
<organism evidence="10 11">
    <name type="scientific">Nitrosomonas nitrosa</name>
    <dbReference type="NCBI Taxonomy" id="52442"/>
    <lineage>
        <taxon>Bacteria</taxon>
        <taxon>Pseudomonadati</taxon>
        <taxon>Pseudomonadota</taxon>
        <taxon>Betaproteobacteria</taxon>
        <taxon>Nitrosomonadales</taxon>
        <taxon>Nitrosomonadaceae</taxon>
        <taxon>Nitrosomonas</taxon>
    </lineage>
</organism>
<comment type="catalytic activity">
    <reaction evidence="1 9">
        <text>S-adenosyl-L-methionine + a thiopurine = S-adenosyl-L-homocysteine + a thiopurine S-methylether.</text>
        <dbReference type="EC" id="2.1.1.67"/>
    </reaction>
</comment>
<feature type="binding site" evidence="9">
    <location>
        <position position="66"/>
    </location>
    <ligand>
        <name>S-adenosyl-L-methionine</name>
        <dbReference type="ChEBI" id="CHEBI:59789"/>
    </ligand>
</feature>
<dbReference type="GO" id="GO:0005737">
    <property type="term" value="C:cytoplasm"/>
    <property type="evidence" value="ECO:0007669"/>
    <property type="project" value="UniProtKB-SubCell"/>
</dbReference>
<evidence type="ECO:0000256" key="2">
    <source>
        <dbReference type="ARBA" id="ARBA00004496"/>
    </source>
</evidence>
<dbReference type="Proteomes" id="UP000199561">
    <property type="component" value="Unassembled WGS sequence"/>
</dbReference>
<keyword evidence="6 9" id="KW-0489">Methyltransferase</keyword>
<dbReference type="RefSeq" id="WP_090670974.1">
    <property type="nucleotide sequence ID" value="NZ_FOUF01000026.1"/>
</dbReference>
<evidence type="ECO:0000256" key="6">
    <source>
        <dbReference type="ARBA" id="ARBA00022603"/>
    </source>
</evidence>
<dbReference type="InterPro" id="IPR025835">
    <property type="entry name" value="Thiopurine_S-MeTrfase"/>
</dbReference>
<evidence type="ECO:0000256" key="3">
    <source>
        <dbReference type="ARBA" id="ARBA00008145"/>
    </source>
</evidence>
<feature type="binding site" evidence="9">
    <location>
        <position position="45"/>
    </location>
    <ligand>
        <name>S-adenosyl-L-methionine</name>
        <dbReference type="ChEBI" id="CHEBI:59789"/>
    </ligand>
</feature>
<evidence type="ECO:0000256" key="9">
    <source>
        <dbReference type="HAMAP-Rule" id="MF_00812"/>
    </source>
</evidence>
<keyword evidence="11" id="KW-1185">Reference proteome</keyword>
<reference evidence="10 11" key="1">
    <citation type="submission" date="2016-10" db="EMBL/GenBank/DDBJ databases">
        <authorList>
            <person name="de Groot N.N."/>
        </authorList>
    </citation>
    <scope>NUCLEOTIDE SEQUENCE [LARGE SCALE GENOMIC DNA]</scope>
    <source>
        <strain evidence="10 11">Nm146</strain>
    </source>
</reference>
<dbReference type="PIRSF" id="PIRSF023956">
    <property type="entry name" value="Thiopurine_S-methyltransferase"/>
    <property type="match status" value="1"/>
</dbReference>